<gene>
    <name evidence="1" type="ORF">TRIUR3_29001</name>
</gene>
<protein>
    <submittedName>
        <fullName evidence="1">Uncharacterized protein</fullName>
    </submittedName>
</protein>
<evidence type="ECO:0000313" key="1">
    <source>
        <dbReference type="EMBL" id="EMS65711.1"/>
    </source>
</evidence>
<dbReference type="EMBL" id="KD040570">
    <property type="protein sequence ID" value="EMS65711.1"/>
    <property type="molecule type" value="Genomic_DNA"/>
</dbReference>
<organism evidence="1">
    <name type="scientific">Triticum urartu</name>
    <name type="common">Red wild einkorn</name>
    <name type="synonym">Crithodium urartu</name>
    <dbReference type="NCBI Taxonomy" id="4572"/>
    <lineage>
        <taxon>Eukaryota</taxon>
        <taxon>Viridiplantae</taxon>
        <taxon>Streptophyta</taxon>
        <taxon>Embryophyta</taxon>
        <taxon>Tracheophyta</taxon>
        <taxon>Spermatophyta</taxon>
        <taxon>Magnoliopsida</taxon>
        <taxon>Liliopsida</taxon>
        <taxon>Poales</taxon>
        <taxon>Poaceae</taxon>
        <taxon>BOP clade</taxon>
        <taxon>Pooideae</taxon>
        <taxon>Triticodae</taxon>
        <taxon>Triticeae</taxon>
        <taxon>Triticinae</taxon>
        <taxon>Triticum</taxon>
    </lineage>
</organism>
<dbReference type="AlphaFoldDB" id="M8A155"/>
<reference evidence="1" key="1">
    <citation type="journal article" date="2013" name="Nature">
        <title>Draft genome of the wheat A-genome progenitor Triticum urartu.</title>
        <authorList>
            <person name="Ling H.Q."/>
            <person name="Zhao S."/>
            <person name="Liu D."/>
            <person name="Wang J."/>
            <person name="Sun H."/>
            <person name="Zhang C."/>
            <person name="Fan H."/>
            <person name="Li D."/>
            <person name="Dong L."/>
            <person name="Tao Y."/>
            <person name="Gao C."/>
            <person name="Wu H."/>
            <person name="Li Y."/>
            <person name="Cui Y."/>
            <person name="Guo X."/>
            <person name="Zheng S."/>
            <person name="Wang B."/>
            <person name="Yu K."/>
            <person name="Liang Q."/>
            <person name="Yang W."/>
            <person name="Lou X."/>
            <person name="Chen J."/>
            <person name="Feng M."/>
            <person name="Jian J."/>
            <person name="Zhang X."/>
            <person name="Luo G."/>
            <person name="Jiang Y."/>
            <person name="Liu J."/>
            <person name="Wang Z."/>
            <person name="Sha Y."/>
            <person name="Zhang B."/>
            <person name="Wu H."/>
            <person name="Tang D."/>
            <person name="Shen Q."/>
            <person name="Xue P."/>
            <person name="Zou S."/>
            <person name="Wang X."/>
            <person name="Liu X."/>
            <person name="Wang F."/>
            <person name="Yang Y."/>
            <person name="An X."/>
            <person name="Dong Z."/>
            <person name="Zhang K."/>
            <person name="Zhang X."/>
            <person name="Luo M.C."/>
            <person name="Dvorak J."/>
            <person name="Tong Y."/>
            <person name="Wang J."/>
            <person name="Yang H."/>
            <person name="Li Z."/>
            <person name="Wang D."/>
            <person name="Zhang A."/>
            <person name="Wang J."/>
        </authorList>
    </citation>
    <scope>NUCLEOTIDE SEQUENCE</scope>
</reference>
<proteinExistence type="predicted"/>
<sequence>MGACSDEDASRGGPSCAGVQPRRCMQGRFQAAAAFILRPDHAGFRREWFEGDRIHAWGGEAEEGGVAELAGTQRFGERKGALGKEFGHGVIFPGLTKMIVIHKI</sequence>
<name>M8A155_TRIUA</name>
<accession>M8A155</accession>